<sequence>MLAKVDEYLVERANKQQLSEDTPLEKIPFNDPDVRLKIMISVLGVKPRRQIRGLGDSRLRDIGTSSNVRHMENELEKVRAARKTADASRIAIEERMKNKFLVFDLPPFMPLSIEDDDIGSEENGFHEDNNLGEDM</sequence>
<name>A0ABD1TKN5_9LAMI</name>
<protein>
    <submittedName>
        <fullName evidence="1">Uncharacterized protein</fullName>
    </submittedName>
</protein>
<reference evidence="2" key="1">
    <citation type="submission" date="2024-07" db="EMBL/GenBank/DDBJ databases">
        <title>Two chromosome-level genome assemblies of Korean endemic species Abeliophyllum distichum and Forsythia ovata (Oleaceae).</title>
        <authorList>
            <person name="Jang H."/>
        </authorList>
    </citation>
    <scope>NUCLEOTIDE SEQUENCE [LARGE SCALE GENOMIC DNA]</scope>
</reference>
<gene>
    <name evidence="1" type="ORF">Adt_18900</name>
</gene>
<keyword evidence="2" id="KW-1185">Reference proteome</keyword>
<evidence type="ECO:0000313" key="2">
    <source>
        <dbReference type="Proteomes" id="UP001604336"/>
    </source>
</evidence>
<proteinExistence type="predicted"/>
<organism evidence="1 2">
    <name type="scientific">Abeliophyllum distichum</name>
    <dbReference type="NCBI Taxonomy" id="126358"/>
    <lineage>
        <taxon>Eukaryota</taxon>
        <taxon>Viridiplantae</taxon>
        <taxon>Streptophyta</taxon>
        <taxon>Embryophyta</taxon>
        <taxon>Tracheophyta</taxon>
        <taxon>Spermatophyta</taxon>
        <taxon>Magnoliopsida</taxon>
        <taxon>eudicotyledons</taxon>
        <taxon>Gunneridae</taxon>
        <taxon>Pentapetalae</taxon>
        <taxon>asterids</taxon>
        <taxon>lamiids</taxon>
        <taxon>Lamiales</taxon>
        <taxon>Oleaceae</taxon>
        <taxon>Forsythieae</taxon>
        <taxon>Abeliophyllum</taxon>
    </lineage>
</organism>
<dbReference type="AlphaFoldDB" id="A0ABD1TKN5"/>
<accession>A0ABD1TKN5</accession>
<dbReference type="EMBL" id="JBFOLK010000005">
    <property type="protein sequence ID" value="KAL2513300.1"/>
    <property type="molecule type" value="Genomic_DNA"/>
</dbReference>
<comment type="caution">
    <text evidence="1">The sequence shown here is derived from an EMBL/GenBank/DDBJ whole genome shotgun (WGS) entry which is preliminary data.</text>
</comment>
<dbReference type="Proteomes" id="UP001604336">
    <property type="component" value="Unassembled WGS sequence"/>
</dbReference>
<evidence type="ECO:0000313" key="1">
    <source>
        <dbReference type="EMBL" id="KAL2513300.1"/>
    </source>
</evidence>